<dbReference type="InterPro" id="IPR008271">
    <property type="entry name" value="Ser/Thr_kinase_AS"/>
</dbReference>
<dbReference type="Gene3D" id="3.30.200.20">
    <property type="entry name" value="Phosphorylase Kinase, domain 1"/>
    <property type="match status" value="1"/>
</dbReference>
<dbReference type="CDD" id="cd14014">
    <property type="entry name" value="STKc_PknB_like"/>
    <property type="match status" value="1"/>
</dbReference>
<dbReference type="EMBL" id="BAABQM010000001">
    <property type="protein sequence ID" value="GAA5414500.1"/>
    <property type="molecule type" value="Genomic_DNA"/>
</dbReference>
<comment type="caution">
    <text evidence="3">The sequence shown here is derived from an EMBL/GenBank/DDBJ whole genome shotgun (WGS) entry which is preliminary data.</text>
</comment>
<evidence type="ECO:0000259" key="2">
    <source>
        <dbReference type="PROSITE" id="PS50011"/>
    </source>
</evidence>
<keyword evidence="3" id="KW-0808">Transferase</keyword>
<name>A0ABP9U763_9BACT</name>
<evidence type="ECO:0000313" key="4">
    <source>
        <dbReference type="Proteomes" id="UP001449582"/>
    </source>
</evidence>
<accession>A0ABP9U763</accession>
<dbReference type="RefSeq" id="WP_353289664.1">
    <property type="nucleotide sequence ID" value="NZ_BAABQM010000001.1"/>
</dbReference>
<keyword evidence="1" id="KW-0812">Transmembrane</keyword>
<dbReference type="PROSITE" id="PS00108">
    <property type="entry name" value="PROTEIN_KINASE_ST"/>
    <property type="match status" value="1"/>
</dbReference>
<reference evidence="3" key="1">
    <citation type="submission" date="2024-02" db="EMBL/GenBank/DDBJ databases">
        <title>Draft genome sequence of new strains in genus Ureaplasma.</title>
        <authorList>
            <person name="Nakajima Y."/>
            <person name="Segawa T."/>
        </authorList>
    </citation>
    <scope>NUCLEOTIDE SEQUENCE [LARGE SCALE GENOMIC DNA]</scope>
    <source>
        <strain evidence="3">OM1</strain>
    </source>
</reference>
<dbReference type="Pfam" id="PF00069">
    <property type="entry name" value="Pkinase"/>
    <property type="match status" value="1"/>
</dbReference>
<organism evidence="3 4">
    <name type="scientific">Ureaplasma ceti</name>
    <dbReference type="NCBI Taxonomy" id="3119530"/>
    <lineage>
        <taxon>Bacteria</taxon>
        <taxon>Bacillati</taxon>
        <taxon>Mycoplasmatota</taxon>
        <taxon>Mycoplasmoidales</taxon>
        <taxon>Mycoplasmoidaceae</taxon>
        <taxon>Ureaplasma</taxon>
    </lineage>
</organism>
<keyword evidence="1" id="KW-1133">Transmembrane helix</keyword>
<dbReference type="PANTHER" id="PTHR44167">
    <property type="entry name" value="OVARIAN-SPECIFIC SERINE/THREONINE-PROTEIN KINASE LOK-RELATED"/>
    <property type="match status" value="1"/>
</dbReference>
<dbReference type="Proteomes" id="UP001449582">
    <property type="component" value="Unassembled WGS sequence"/>
</dbReference>
<evidence type="ECO:0000256" key="1">
    <source>
        <dbReference type="SAM" id="Phobius"/>
    </source>
</evidence>
<feature type="transmembrane region" description="Helical" evidence="1">
    <location>
        <begin position="369"/>
        <end position="391"/>
    </location>
</feature>
<protein>
    <submittedName>
        <fullName evidence="3">Serine/threonine-protein kinase</fullName>
    </submittedName>
</protein>
<keyword evidence="1" id="KW-0472">Membrane</keyword>
<dbReference type="SUPFAM" id="SSF56112">
    <property type="entry name" value="Protein kinase-like (PK-like)"/>
    <property type="match status" value="1"/>
</dbReference>
<dbReference type="InterPro" id="IPR000719">
    <property type="entry name" value="Prot_kinase_dom"/>
</dbReference>
<feature type="domain" description="Protein kinase" evidence="2">
    <location>
        <begin position="21"/>
        <end position="346"/>
    </location>
</feature>
<dbReference type="GO" id="GO:0016301">
    <property type="term" value="F:kinase activity"/>
    <property type="evidence" value="ECO:0007669"/>
    <property type="project" value="UniProtKB-KW"/>
</dbReference>
<dbReference type="PROSITE" id="PS50011">
    <property type="entry name" value="PROTEIN_KINASE_DOM"/>
    <property type="match status" value="1"/>
</dbReference>
<dbReference type="PANTHER" id="PTHR44167:SF24">
    <property type="entry name" value="SERINE_THREONINE-PROTEIN KINASE CHK2"/>
    <property type="match status" value="1"/>
</dbReference>
<dbReference type="SMART" id="SM00220">
    <property type="entry name" value="S_TKc"/>
    <property type="match status" value="1"/>
</dbReference>
<proteinExistence type="predicted"/>
<dbReference type="InterPro" id="IPR011009">
    <property type="entry name" value="Kinase-like_dom_sf"/>
</dbReference>
<evidence type="ECO:0000313" key="3">
    <source>
        <dbReference type="EMBL" id="GAA5414500.1"/>
    </source>
</evidence>
<dbReference type="Gene3D" id="1.10.510.10">
    <property type="entry name" value="Transferase(Phosphotransferase) domain 1"/>
    <property type="match status" value="1"/>
</dbReference>
<keyword evidence="4" id="KW-1185">Reference proteome</keyword>
<sequence length="393" mass="45292">MAKLNYAEKASVINKILLNKYKITNWWRDGGLSSIFEVLPVLDNNGHSLDESPSVSKIVKIIKLENQESKKLDDQKAFDELRLFQNHAYNDRHIVSIYDYYIDDNFLYLVLEKVSGESLDEQIRNGKIFTVEETVLLMGQLVTALKLMHTSYGQHQMIHRDIKPQNIIVDDKLKLTLIDFGISTMYDDIQPLTEEGEIFCSPQYTSSDLLKLNSKIRQGVAVGNSEMLKKFHQIVTIQLDLHPVGVIMYQMLTGKLPFEQLANPKITDANKIKLWQQFDVPLVSNLRKDVPVTIDNIIYRCTASRSDNLKYRYTTDEELEQELKKCLNVEVIKKTQLIAPLRERRLESATMIEELSTLKPDKFFNKKTMIGFSIISVLLVILLIVMAVIYATR</sequence>
<keyword evidence="3" id="KW-0418">Kinase</keyword>
<gene>
    <name evidence="3" type="ORF">UREOM_2110</name>
</gene>